<evidence type="ECO:0000313" key="2">
    <source>
        <dbReference type="EMBL" id="KAF8428423.1"/>
    </source>
</evidence>
<dbReference type="Proteomes" id="UP001194468">
    <property type="component" value="Unassembled WGS sequence"/>
</dbReference>
<organism evidence="2 3">
    <name type="scientific">Boletus edulis BED1</name>
    <dbReference type="NCBI Taxonomy" id="1328754"/>
    <lineage>
        <taxon>Eukaryota</taxon>
        <taxon>Fungi</taxon>
        <taxon>Dikarya</taxon>
        <taxon>Basidiomycota</taxon>
        <taxon>Agaricomycotina</taxon>
        <taxon>Agaricomycetes</taxon>
        <taxon>Agaricomycetidae</taxon>
        <taxon>Boletales</taxon>
        <taxon>Boletineae</taxon>
        <taxon>Boletaceae</taxon>
        <taxon>Boletoideae</taxon>
        <taxon>Boletus</taxon>
    </lineage>
</organism>
<dbReference type="PROSITE" id="PS51910">
    <property type="entry name" value="GH18_2"/>
    <property type="match status" value="1"/>
</dbReference>
<proteinExistence type="predicted"/>
<gene>
    <name evidence="2" type="ORF">L210DRAFT_3123613</name>
</gene>
<feature type="domain" description="GH18" evidence="1">
    <location>
        <begin position="49"/>
        <end position="325"/>
    </location>
</feature>
<dbReference type="InterPro" id="IPR001223">
    <property type="entry name" value="Glyco_hydro18_cat"/>
</dbReference>
<dbReference type="GO" id="GO:0005975">
    <property type="term" value="P:carbohydrate metabolic process"/>
    <property type="evidence" value="ECO:0007669"/>
    <property type="project" value="InterPro"/>
</dbReference>
<dbReference type="Gene3D" id="3.20.20.80">
    <property type="entry name" value="Glycosidases"/>
    <property type="match status" value="1"/>
</dbReference>
<protein>
    <submittedName>
        <fullName evidence="2">Glycoside hydrolase family 18 protein</fullName>
    </submittedName>
</protein>
<evidence type="ECO:0000313" key="3">
    <source>
        <dbReference type="Proteomes" id="UP001194468"/>
    </source>
</evidence>
<reference evidence="2" key="2">
    <citation type="journal article" date="2020" name="Nat. Commun.">
        <title>Large-scale genome sequencing of mycorrhizal fungi provides insights into the early evolution of symbiotic traits.</title>
        <authorList>
            <person name="Miyauchi S."/>
            <person name="Kiss E."/>
            <person name="Kuo A."/>
            <person name="Drula E."/>
            <person name="Kohler A."/>
            <person name="Sanchez-Garcia M."/>
            <person name="Morin E."/>
            <person name="Andreopoulos B."/>
            <person name="Barry K.W."/>
            <person name="Bonito G."/>
            <person name="Buee M."/>
            <person name="Carver A."/>
            <person name="Chen C."/>
            <person name="Cichocki N."/>
            <person name="Clum A."/>
            <person name="Culley D."/>
            <person name="Crous P.W."/>
            <person name="Fauchery L."/>
            <person name="Girlanda M."/>
            <person name="Hayes R.D."/>
            <person name="Keri Z."/>
            <person name="LaButti K."/>
            <person name="Lipzen A."/>
            <person name="Lombard V."/>
            <person name="Magnuson J."/>
            <person name="Maillard F."/>
            <person name="Murat C."/>
            <person name="Nolan M."/>
            <person name="Ohm R.A."/>
            <person name="Pangilinan J."/>
            <person name="Pereira M.F."/>
            <person name="Perotto S."/>
            <person name="Peter M."/>
            <person name="Pfister S."/>
            <person name="Riley R."/>
            <person name="Sitrit Y."/>
            <person name="Stielow J.B."/>
            <person name="Szollosi G."/>
            <person name="Zifcakova L."/>
            <person name="Stursova M."/>
            <person name="Spatafora J.W."/>
            <person name="Tedersoo L."/>
            <person name="Vaario L.M."/>
            <person name="Yamada A."/>
            <person name="Yan M."/>
            <person name="Wang P."/>
            <person name="Xu J."/>
            <person name="Bruns T."/>
            <person name="Baldrian P."/>
            <person name="Vilgalys R."/>
            <person name="Dunand C."/>
            <person name="Henrissat B."/>
            <person name="Grigoriev I.V."/>
            <person name="Hibbett D."/>
            <person name="Nagy L.G."/>
            <person name="Martin F.M."/>
        </authorList>
    </citation>
    <scope>NUCLEOTIDE SEQUENCE</scope>
    <source>
        <strain evidence="2">BED1</strain>
    </source>
</reference>
<reference evidence="2" key="1">
    <citation type="submission" date="2019-10" db="EMBL/GenBank/DDBJ databases">
        <authorList>
            <consortium name="DOE Joint Genome Institute"/>
            <person name="Kuo A."/>
            <person name="Miyauchi S."/>
            <person name="Kiss E."/>
            <person name="Drula E."/>
            <person name="Kohler A."/>
            <person name="Sanchez-Garcia M."/>
            <person name="Andreopoulos B."/>
            <person name="Barry K.W."/>
            <person name="Bonito G."/>
            <person name="Buee M."/>
            <person name="Carver A."/>
            <person name="Chen C."/>
            <person name="Cichocki N."/>
            <person name="Clum A."/>
            <person name="Culley D."/>
            <person name="Crous P.W."/>
            <person name="Fauchery L."/>
            <person name="Girlanda M."/>
            <person name="Hayes R."/>
            <person name="Keri Z."/>
            <person name="LaButti K."/>
            <person name="Lipzen A."/>
            <person name="Lombard V."/>
            <person name="Magnuson J."/>
            <person name="Maillard F."/>
            <person name="Morin E."/>
            <person name="Murat C."/>
            <person name="Nolan M."/>
            <person name="Ohm R."/>
            <person name="Pangilinan J."/>
            <person name="Pereira M."/>
            <person name="Perotto S."/>
            <person name="Peter M."/>
            <person name="Riley R."/>
            <person name="Sitrit Y."/>
            <person name="Stielow B."/>
            <person name="Szollosi G."/>
            <person name="Zifcakova L."/>
            <person name="Stursova M."/>
            <person name="Spatafora J.W."/>
            <person name="Tedersoo L."/>
            <person name="Vaario L.-M."/>
            <person name="Yamada A."/>
            <person name="Yan M."/>
            <person name="Wang P."/>
            <person name="Xu J."/>
            <person name="Bruns T."/>
            <person name="Baldrian P."/>
            <person name="Vilgalys R."/>
            <person name="Henrissat B."/>
            <person name="Grigoriev I.V."/>
            <person name="Hibbett D."/>
            <person name="Nagy L.G."/>
            <person name="Martin F.M."/>
        </authorList>
    </citation>
    <scope>NUCLEOTIDE SEQUENCE</scope>
    <source>
        <strain evidence="2">BED1</strain>
    </source>
</reference>
<sequence length="325" mass="35272">MVLLRYNVTAVLAASFLLRSTLATRLLDKLRVLGPGARDLVKKSTPAAPRFVIYNDAWVNSLPAAADLKGYNVYALSFWMTNGATDMALTWQELTDSERNSYLQEYDAAGISLIVSAFGATDAPTSGGTDPVAIANSLASWVLQYGLHGVDIDYEDFNAFYNKEGTAEPWLITLTQQLRKHLPQEKYSLSHAPISPLFSPNTWSGGGYLQVHQAVGSLIDWYNVQFYNQGTTEFTTCNGLLIASSAESPESALFQIVANGVHPDMLVIGKPGTTGDADNGYMTTLILASCVAQAASSGWNAGVMVWEYPHVGTSWINAIRSSWPV</sequence>
<dbReference type="CDD" id="cd00598">
    <property type="entry name" value="GH18_chitinase-like"/>
    <property type="match status" value="1"/>
</dbReference>
<dbReference type="SUPFAM" id="SSF51445">
    <property type="entry name" value="(Trans)glycosidases"/>
    <property type="match status" value="1"/>
</dbReference>
<accession>A0AAD4BGY9</accession>
<keyword evidence="2" id="KW-0378">Hydrolase</keyword>
<dbReference type="EMBL" id="WHUW01000074">
    <property type="protein sequence ID" value="KAF8428423.1"/>
    <property type="molecule type" value="Genomic_DNA"/>
</dbReference>
<dbReference type="Pfam" id="PF00704">
    <property type="entry name" value="Glyco_hydro_18"/>
    <property type="match status" value="1"/>
</dbReference>
<dbReference type="InterPro" id="IPR017853">
    <property type="entry name" value="GH"/>
</dbReference>
<evidence type="ECO:0000259" key="1">
    <source>
        <dbReference type="PROSITE" id="PS51910"/>
    </source>
</evidence>
<dbReference type="AlphaFoldDB" id="A0AAD4BGY9"/>
<dbReference type="GO" id="GO:0016787">
    <property type="term" value="F:hydrolase activity"/>
    <property type="evidence" value="ECO:0007669"/>
    <property type="project" value="UniProtKB-KW"/>
</dbReference>
<comment type="caution">
    <text evidence="2">The sequence shown here is derived from an EMBL/GenBank/DDBJ whole genome shotgun (WGS) entry which is preliminary data.</text>
</comment>
<name>A0AAD4BGY9_BOLED</name>
<keyword evidence="3" id="KW-1185">Reference proteome</keyword>